<dbReference type="EMBL" id="VSSQ01007549">
    <property type="protein sequence ID" value="MPM36258.1"/>
    <property type="molecule type" value="Genomic_DNA"/>
</dbReference>
<keyword evidence="5 6" id="KW-0472">Membrane</keyword>
<feature type="transmembrane region" description="Helical" evidence="6">
    <location>
        <begin position="110"/>
        <end position="130"/>
    </location>
</feature>
<dbReference type="PANTHER" id="PTHR30482:SF10">
    <property type="entry name" value="HIGH-AFFINITY BRANCHED-CHAIN AMINO ACID TRANSPORT PROTEIN BRAE"/>
    <property type="match status" value="1"/>
</dbReference>
<dbReference type="PANTHER" id="PTHR30482">
    <property type="entry name" value="HIGH-AFFINITY BRANCHED-CHAIN AMINO ACID TRANSPORT SYSTEM PERMEASE"/>
    <property type="match status" value="1"/>
</dbReference>
<sequence length="329" mass="35614">MNDIFKNKYLLGVLFAGLLLLPFIAGDYLLRVIIVAGIYVILTLSLNLVTGYTGQFCLGWAAFYGIGAYTSALLAINLKLSFWIGLPLAGIMAALFGIALGIPTMRLKDIYLAITTLGFGEIIRLLLLNWSDLTRGSMGLPGIPAPSIFGISLDNNYFYYYFMLVLVCIVILAMERIIDSRLGRALSAIREDELAAKSMGINTTRYKIIAFAVGAFFAGIAGSFHAHYSSFIDPQSFSFSESTIILAMVVLGGMASIKGSVLGAVILTLLPEALRDFSEYRIIVFGLIMMAVMLIRPQGIWGQSKARTASIGKIMLKAKGGAVKDAVRG</sequence>
<comment type="caution">
    <text evidence="7">The sequence shown here is derived from an EMBL/GenBank/DDBJ whole genome shotgun (WGS) entry which is preliminary data.</text>
</comment>
<accession>A0A644Z7J5</accession>
<dbReference type="InterPro" id="IPR043428">
    <property type="entry name" value="LivM-like"/>
</dbReference>
<gene>
    <name evidence="7" type="ORF">SDC9_82853</name>
</gene>
<feature type="transmembrane region" description="Helical" evidence="6">
    <location>
        <begin position="9"/>
        <end position="26"/>
    </location>
</feature>
<feature type="transmembrane region" description="Helical" evidence="6">
    <location>
        <begin position="244"/>
        <end position="270"/>
    </location>
</feature>
<dbReference type="AlphaFoldDB" id="A0A644Z7J5"/>
<name>A0A644Z7J5_9ZZZZ</name>
<keyword evidence="3 6" id="KW-0812">Transmembrane</keyword>
<evidence type="ECO:0000256" key="5">
    <source>
        <dbReference type="ARBA" id="ARBA00023136"/>
    </source>
</evidence>
<feature type="transmembrane region" description="Helical" evidence="6">
    <location>
        <begin position="157"/>
        <end position="174"/>
    </location>
</feature>
<comment type="subcellular location">
    <subcellularLocation>
        <location evidence="1">Cell membrane</location>
        <topology evidence="1">Multi-pass membrane protein</topology>
    </subcellularLocation>
</comment>
<feature type="transmembrane region" description="Helical" evidence="6">
    <location>
        <begin position="82"/>
        <end position="103"/>
    </location>
</feature>
<dbReference type="GO" id="GO:0015658">
    <property type="term" value="F:branched-chain amino acid transmembrane transporter activity"/>
    <property type="evidence" value="ECO:0007669"/>
    <property type="project" value="InterPro"/>
</dbReference>
<evidence type="ECO:0000313" key="7">
    <source>
        <dbReference type="EMBL" id="MPM36258.1"/>
    </source>
</evidence>
<evidence type="ECO:0008006" key="8">
    <source>
        <dbReference type="Google" id="ProtNLM"/>
    </source>
</evidence>
<dbReference type="CDD" id="cd06581">
    <property type="entry name" value="TM_PBP1_LivM_like"/>
    <property type="match status" value="1"/>
</dbReference>
<evidence type="ECO:0000256" key="4">
    <source>
        <dbReference type="ARBA" id="ARBA00022989"/>
    </source>
</evidence>
<feature type="transmembrane region" description="Helical" evidence="6">
    <location>
        <begin position="56"/>
        <end position="76"/>
    </location>
</feature>
<feature type="transmembrane region" description="Helical" evidence="6">
    <location>
        <begin position="32"/>
        <end position="49"/>
    </location>
</feature>
<dbReference type="Pfam" id="PF02653">
    <property type="entry name" value="BPD_transp_2"/>
    <property type="match status" value="1"/>
</dbReference>
<dbReference type="GO" id="GO:0005886">
    <property type="term" value="C:plasma membrane"/>
    <property type="evidence" value="ECO:0007669"/>
    <property type="project" value="UniProtKB-SubCell"/>
</dbReference>
<feature type="transmembrane region" description="Helical" evidence="6">
    <location>
        <begin position="282"/>
        <end position="301"/>
    </location>
</feature>
<organism evidence="7">
    <name type="scientific">bioreactor metagenome</name>
    <dbReference type="NCBI Taxonomy" id="1076179"/>
    <lineage>
        <taxon>unclassified sequences</taxon>
        <taxon>metagenomes</taxon>
        <taxon>ecological metagenomes</taxon>
    </lineage>
</organism>
<evidence type="ECO:0000256" key="3">
    <source>
        <dbReference type="ARBA" id="ARBA00022692"/>
    </source>
</evidence>
<dbReference type="InterPro" id="IPR001851">
    <property type="entry name" value="ABC_transp_permease"/>
</dbReference>
<keyword evidence="4 6" id="KW-1133">Transmembrane helix</keyword>
<proteinExistence type="predicted"/>
<evidence type="ECO:0000256" key="2">
    <source>
        <dbReference type="ARBA" id="ARBA00022475"/>
    </source>
</evidence>
<protein>
    <recommendedName>
        <fullName evidence="8">High-affinity branched-chain amino acid transport system permease protein LivH</fullName>
    </recommendedName>
</protein>
<evidence type="ECO:0000256" key="6">
    <source>
        <dbReference type="SAM" id="Phobius"/>
    </source>
</evidence>
<feature type="transmembrane region" description="Helical" evidence="6">
    <location>
        <begin position="206"/>
        <end position="224"/>
    </location>
</feature>
<keyword evidence="2" id="KW-1003">Cell membrane</keyword>
<evidence type="ECO:0000256" key="1">
    <source>
        <dbReference type="ARBA" id="ARBA00004651"/>
    </source>
</evidence>
<reference evidence="7" key="1">
    <citation type="submission" date="2019-08" db="EMBL/GenBank/DDBJ databases">
        <authorList>
            <person name="Kucharzyk K."/>
            <person name="Murdoch R.W."/>
            <person name="Higgins S."/>
            <person name="Loffler F."/>
        </authorList>
    </citation>
    <scope>NUCLEOTIDE SEQUENCE</scope>
</reference>